<sequence>MSISKKKWFLLFLYLVTSFISATSLGFILIEAVIEISLSIYSDRVLNFNNIDFMQCVKIGIGGGE</sequence>
<dbReference type="Proteomes" id="UP000248758">
    <property type="component" value="Chromosome 1"/>
</dbReference>
<evidence type="ECO:0000313" key="1">
    <source>
        <dbReference type="EMBL" id="SQK72169.1"/>
    </source>
</evidence>
<gene>
    <name evidence="1" type="ORF">NCTC11468_00418</name>
</gene>
<evidence type="ECO:0000313" key="2">
    <source>
        <dbReference type="Proteomes" id="UP000248758"/>
    </source>
</evidence>
<dbReference type="EMBL" id="LS483499">
    <property type="protein sequence ID" value="SQK72169.1"/>
    <property type="molecule type" value="Genomic_DNA"/>
</dbReference>
<organism evidence="1 2">
    <name type="scientific">Tatumella ptyseos</name>
    <dbReference type="NCBI Taxonomy" id="82987"/>
    <lineage>
        <taxon>Bacteria</taxon>
        <taxon>Pseudomonadati</taxon>
        <taxon>Pseudomonadota</taxon>
        <taxon>Gammaproteobacteria</taxon>
        <taxon>Enterobacterales</taxon>
        <taxon>Erwiniaceae</taxon>
        <taxon>Tatumella</taxon>
    </lineage>
</organism>
<proteinExistence type="predicted"/>
<protein>
    <submittedName>
        <fullName evidence="1">Uncharacterized protein</fullName>
    </submittedName>
</protein>
<reference evidence="1 2" key="1">
    <citation type="submission" date="2018-06" db="EMBL/GenBank/DDBJ databases">
        <authorList>
            <consortium name="Pathogen Informatics"/>
            <person name="Doyle S."/>
        </authorList>
    </citation>
    <scope>NUCLEOTIDE SEQUENCE [LARGE SCALE GENOMIC DNA]</scope>
    <source>
        <strain evidence="1 2">NCTC11468</strain>
    </source>
</reference>
<dbReference type="KEGG" id="tpty:NCTC11468_00418"/>
<name>A0A2X5NFE2_9GAMM</name>
<accession>A0A2X5NFE2</accession>
<dbReference type="AlphaFoldDB" id="A0A2X5NFE2"/>